<keyword evidence="2" id="KW-1185">Reference proteome</keyword>
<dbReference type="Proteomes" id="UP001241603">
    <property type="component" value="Unassembled WGS sequence"/>
</dbReference>
<organism evidence="1 2">
    <name type="scientific">Kaistia dalseonensis</name>
    <dbReference type="NCBI Taxonomy" id="410840"/>
    <lineage>
        <taxon>Bacteria</taxon>
        <taxon>Pseudomonadati</taxon>
        <taxon>Pseudomonadota</taxon>
        <taxon>Alphaproteobacteria</taxon>
        <taxon>Hyphomicrobiales</taxon>
        <taxon>Kaistiaceae</taxon>
        <taxon>Kaistia</taxon>
    </lineage>
</organism>
<sequence length="68" mass="7968">MHEFHNALRILLSIDMHELVSVGVISPDDHTAWAEFRNDPFRYFIRSGDERCRKIWLLVEQRMPGGSA</sequence>
<accession>A0ABU0H7S7</accession>
<reference evidence="1 2" key="1">
    <citation type="submission" date="2023-07" db="EMBL/GenBank/DDBJ databases">
        <title>Genomic Encyclopedia of Type Strains, Phase IV (KMG-IV): sequencing the most valuable type-strain genomes for metagenomic binning, comparative biology and taxonomic classification.</title>
        <authorList>
            <person name="Goeker M."/>
        </authorList>
    </citation>
    <scope>NUCLEOTIDE SEQUENCE [LARGE SCALE GENOMIC DNA]</scope>
    <source>
        <strain evidence="1 2">B6-8</strain>
    </source>
</reference>
<comment type="caution">
    <text evidence="1">The sequence shown here is derived from an EMBL/GenBank/DDBJ whole genome shotgun (WGS) entry which is preliminary data.</text>
</comment>
<evidence type="ECO:0000313" key="1">
    <source>
        <dbReference type="EMBL" id="MDQ0438367.1"/>
    </source>
</evidence>
<evidence type="ECO:0000313" key="2">
    <source>
        <dbReference type="Proteomes" id="UP001241603"/>
    </source>
</evidence>
<protein>
    <submittedName>
        <fullName evidence="1">Uncharacterized protein</fullName>
    </submittedName>
</protein>
<name>A0ABU0H7S7_9HYPH</name>
<dbReference type="EMBL" id="JAUSVO010000003">
    <property type="protein sequence ID" value="MDQ0438367.1"/>
    <property type="molecule type" value="Genomic_DNA"/>
</dbReference>
<gene>
    <name evidence="1" type="ORF">QO014_002759</name>
</gene>
<proteinExistence type="predicted"/>
<dbReference type="RefSeq" id="WP_266349255.1">
    <property type="nucleotide sequence ID" value="NZ_JAPKNG010000003.1"/>
</dbReference>